<organism evidence="1 2">
    <name type="scientific">Nesidiocoris tenuis</name>
    <dbReference type="NCBI Taxonomy" id="355587"/>
    <lineage>
        <taxon>Eukaryota</taxon>
        <taxon>Metazoa</taxon>
        <taxon>Ecdysozoa</taxon>
        <taxon>Arthropoda</taxon>
        <taxon>Hexapoda</taxon>
        <taxon>Insecta</taxon>
        <taxon>Pterygota</taxon>
        <taxon>Neoptera</taxon>
        <taxon>Paraneoptera</taxon>
        <taxon>Hemiptera</taxon>
        <taxon>Heteroptera</taxon>
        <taxon>Panheteroptera</taxon>
        <taxon>Cimicomorpha</taxon>
        <taxon>Miridae</taxon>
        <taxon>Dicyphina</taxon>
        <taxon>Nesidiocoris</taxon>
    </lineage>
</organism>
<sequence length="75" mass="8620">MDRNSSITMAVRAWLNELIPTRNSTRNAQNLSGEANPITYNVARSGQSKTNYYNDSKQIQPAELLEFLWRRICSN</sequence>
<accession>A0A6H5G9U7</accession>
<dbReference type="EMBL" id="CADCXU010007248">
    <property type="protein sequence ID" value="CAA9998593.1"/>
    <property type="molecule type" value="Genomic_DNA"/>
</dbReference>
<protein>
    <submittedName>
        <fullName evidence="1">Uncharacterized protein</fullName>
    </submittedName>
</protein>
<evidence type="ECO:0000313" key="1">
    <source>
        <dbReference type="EMBL" id="CAA9998593.1"/>
    </source>
</evidence>
<reference evidence="1 2" key="1">
    <citation type="submission" date="2020-02" db="EMBL/GenBank/DDBJ databases">
        <authorList>
            <person name="Ferguson B K."/>
        </authorList>
    </citation>
    <scope>NUCLEOTIDE SEQUENCE [LARGE SCALE GENOMIC DNA]</scope>
</reference>
<evidence type="ECO:0000313" key="2">
    <source>
        <dbReference type="Proteomes" id="UP000479000"/>
    </source>
</evidence>
<proteinExistence type="predicted"/>
<keyword evidence="2" id="KW-1185">Reference proteome</keyword>
<name>A0A6H5G9U7_9HEMI</name>
<dbReference type="Proteomes" id="UP000479000">
    <property type="component" value="Unassembled WGS sequence"/>
</dbReference>
<gene>
    <name evidence="1" type="ORF">NTEN_LOCUS4876</name>
</gene>
<dbReference type="AlphaFoldDB" id="A0A6H5G9U7"/>